<protein>
    <submittedName>
        <fullName evidence="7">Maltose/moltooligosaccharide transporter</fullName>
    </submittedName>
</protein>
<keyword evidence="2" id="KW-0813">Transport</keyword>
<dbReference type="GO" id="GO:0022857">
    <property type="term" value="F:transmembrane transporter activity"/>
    <property type="evidence" value="ECO:0007669"/>
    <property type="project" value="InterPro"/>
</dbReference>
<sequence length="468" mass="50314">MTRKPRLNPVQMFNMSFGFLGIQFGWGLQLANMSAVYEKLGARPDEVPLLWLAAPVTGLLVQPIIGALSDRTWGPLGRRRPYFLTGAILASIALFFMPTSTSLWMAATLLWILDASINISMEPFRAFVADKLDLSQRTAGFVMQSFFIGVGASLANALPLILSWMGVTGATASGIPLSVKYSFQIGACVFLLAVLWTVFTTTEHPPEDLAAFEHEKRSRGGVGALFGEIGSAVREMPATMKQLAVVQFFTWLGLFCMWMFFVPTVARHVFGATDPKSELYTRGVEWGGLAFAFYSVTCFAVAFALPVLARATSRKLTHALALLCGAAGLLSVWAIHDKYLLLLTMVGVGIAWASILSMPFAILSTAIPSERMGVYMGVFNFFIVIPEILASLAFGPLIRSVFGADNPNASLYMVMAGGVCMVIAAAAVLLVHDAGDAVDAAGLMDADEHEALGIQGSVQPVPSSGRMD</sequence>
<evidence type="ECO:0000256" key="3">
    <source>
        <dbReference type="ARBA" id="ARBA00022692"/>
    </source>
</evidence>
<feature type="transmembrane region" description="Helical" evidence="6">
    <location>
        <begin position="181"/>
        <end position="199"/>
    </location>
</feature>
<feature type="transmembrane region" description="Helical" evidence="6">
    <location>
        <begin position="410"/>
        <end position="431"/>
    </location>
</feature>
<evidence type="ECO:0000313" key="7">
    <source>
        <dbReference type="EMBL" id="MBB6073991.1"/>
    </source>
</evidence>
<feature type="transmembrane region" description="Helical" evidence="6">
    <location>
        <begin position="341"/>
        <end position="362"/>
    </location>
</feature>
<comment type="subcellular location">
    <subcellularLocation>
        <location evidence="1">Membrane</location>
        <topology evidence="1">Multi-pass membrane protein</topology>
    </subcellularLocation>
</comment>
<feature type="transmembrane region" description="Helical" evidence="6">
    <location>
        <begin position="81"/>
        <end position="97"/>
    </location>
</feature>
<evidence type="ECO:0000256" key="1">
    <source>
        <dbReference type="ARBA" id="ARBA00004141"/>
    </source>
</evidence>
<keyword evidence="5 6" id="KW-0472">Membrane</keyword>
<keyword evidence="4 6" id="KW-1133">Transmembrane helix</keyword>
<dbReference type="InterPro" id="IPR011701">
    <property type="entry name" value="MFS"/>
</dbReference>
<feature type="transmembrane region" description="Helical" evidence="6">
    <location>
        <begin position="374"/>
        <end position="398"/>
    </location>
</feature>
<dbReference type="PANTHER" id="PTHR19432">
    <property type="entry name" value="SUGAR TRANSPORTER"/>
    <property type="match status" value="1"/>
</dbReference>
<feature type="transmembrane region" description="Helical" evidence="6">
    <location>
        <begin position="286"/>
        <end position="309"/>
    </location>
</feature>
<dbReference type="Pfam" id="PF07690">
    <property type="entry name" value="MFS_1"/>
    <property type="match status" value="1"/>
</dbReference>
<accession>A0A841H755</accession>
<dbReference type="EMBL" id="JACHIA010000035">
    <property type="protein sequence ID" value="MBB6073991.1"/>
    <property type="molecule type" value="Genomic_DNA"/>
</dbReference>
<comment type="caution">
    <text evidence="7">The sequence shown here is derived from an EMBL/GenBank/DDBJ whole genome shotgun (WGS) entry which is preliminary data.</text>
</comment>
<dbReference type="Proteomes" id="UP000582837">
    <property type="component" value="Unassembled WGS sequence"/>
</dbReference>
<proteinExistence type="predicted"/>
<evidence type="ECO:0000256" key="5">
    <source>
        <dbReference type="ARBA" id="ARBA00023136"/>
    </source>
</evidence>
<gene>
    <name evidence="7" type="ORF">HNQ61_005672</name>
</gene>
<keyword evidence="3 6" id="KW-0812">Transmembrane</keyword>
<feature type="transmembrane region" description="Helical" evidence="6">
    <location>
        <begin position="49"/>
        <end position="69"/>
    </location>
</feature>
<dbReference type="Gene3D" id="1.20.1250.20">
    <property type="entry name" value="MFS general substrate transporter like domains"/>
    <property type="match status" value="1"/>
</dbReference>
<dbReference type="PANTHER" id="PTHR19432:SF35">
    <property type="entry name" value="SOLUTE CARRIER FAMILY 45 MEMBER 3 ISOFORM X1"/>
    <property type="match status" value="1"/>
</dbReference>
<feature type="transmembrane region" description="Helical" evidence="6">
    <location>
        <begin position="243"/>
        <end position="266"/>
    </location>
</feature>
<feature type="transmembrane region" description="Helical" evidence="6">
    <location>
        <begin position="316"/>
        <end position="335"/>
    </location>
</feature>
<evidence type="ECO:0000256" key="2">
    <source>
        <dbReference type="ARBA" id="ARBA00022448"/>
    </source>
</evidence>
<keyword evidence="8" id="KW-1185">Reference proteome</keyword>
<evidence type="ECO:0000256" key="6">
    <source>
        <dbReference type="SAM" id="Phobius"/>
    </source>
</evidence>
<evidence type="ECO:0000313" key="8">
    <source>
        <dbReference type="Proteomes" id="UP000582837"/>
    </source>
</evidence>
<dbReference type="AlphaFoldDB" id="A0A841H755"/>
<dbReference type="GO" id="GO:0016020">
    <property type="term" value="C:membrane"/>
    <property type="evidence" value="ECO:0007669"/>
    <property type="project" value="UniProtKB-SubCell"/>
</dbReference>
<evidence type="ECO:0000256" key="4">
    <source>
        <dbReference type="ARBA" id="ARBA00022989"/>
    </source>
</evidence>
<feature type="transmembrane region" description="Helical" evidence="6">
    <location>
        <begin position="12"/>
        <end position="29"/>
    </location>
</feature>
<name>A0A841H755_9BACT</name>
<dbReference type="InterPro" id="IPR036259">
    <property type="entry name" value="MFS_trans_sf"/>
</dbReference>
<reference evidence="7 8" key="1">
    <citation type="submission" date="2020-08" db="EMBL/GenBank/DDBJ databases">
        <title>Genomic Encyclopedia of Type Strains, Phase IV (KMG-IV): sequencing the most valuable type-strain genomes for metagenomic binning, comparative biology and taxonomic classification.</title>
        <authorList>
            <person name="Goeker M."/>
        </authorList>
    </citation>
    <scope>NUCLEOTIDE SEQUENCE [LARGE SCALE GENOMIC DNA]</scope>
    <source>
        <strain evidence="7 8">DSM 29007</strain>
    </source>
</reference>
<organism evidence="7 8">
    <name type="scientific">Longimicrobium terrae</name>
    <dbReference type="NCBI Taxonomy" id="1639882"/>
    <lineage>
        <taxon>Bacteria</taxon>
        <taxon>Pseudomonadati</taxon>
        <taxon>Gemmatimonadota</taxon>
        <taxon>Longimicrobiia</taxon>
        <taxon>Longimicrobiales</taxon>
        <taxon>Longimicrobiaceae</taxon>
        <taxon>Longimicrobium</taxon>
    </lineage>
</organism>
<feature type="transmembrane region" description="Helical" evidence="6">
    <location>
        <begin position="141"/>
        <end position="161"/>
    </location>
</feature>
<dbReference type="SUPFAM" id="SSF103473">
    <property type="entry name" value="MFS general substrate transporter"/>
    <property type="match status" value="1"/>
</dbReference>